<dbReference type="SUPFAM" id="SSF48452">
    <property type="entry name" value="TPR-like"/>
    <property type="match status" value="1"/>
</dbReference>
<dbReference type="InterPro" id="IPR011990">
    <property type="entry name" value="TPR-like_helical_dom_sf"/>
</dbReference>
<dbReference type="InParanoid" id="A0A317XUH4"/>
<proteinExistence type="inferred from homology"/>
<dbReference type="InterPro" id="IPR050756">
    <property type="entry name" value="CSN3"/>
</dbReference>
<comment type="subcellular location">
    <subcellularLocation>
        <location evidence="2">Cytoplasm</location>
    </subcellularLocation>
    <subcellularLocation>
        <location evidence="1">Nucleus</location>
    </subcellularLocation>
</comment>
<evidence type="ECO:0000256" key="5">
    <source>
        <dbReference type="ARBA" id="ARBA00022490"/>
    </source>
</evidence>
<sequence length="497" mass="54156">MSTSTSVPGLTGIEDSLALILDCGSDLSRIESTLLPALRKLCSTVRKDASAGSGGRPSGSGSSSSNREGASQRTPTQETVLCQPIQASVDPLTALDPTAHSIGMLYILAARVTHTCTSQDEASALMPHISAFARLFTLDQVRLAADKLTQLAAAISRVSDLASNPEVGLHALSTIFSRFVTSSDNLTTLHPQLVYQYLKCQRYQEAANVLLDTPLIDADTSISPLKHTDVLEYYYYAGLIYTKLERFEDAMDAFETCVSSPAVAVSAIHMDAYKKLILVQLLARGKTSPLPKYTSTQITRTFKQLAESYLTFASVYESRDPASEQYLQRLIQEKQDIFASDRNTGLVQKCLSLYRQRRIERLAGVYSCISVSEIISLLGLTEPDSATQVLSDINTIIEKGWIRADVSAANGNGRDAGSTMVRFSNTPVEKFDTQSGIQLLKASIAHASAWHKKLQQRDQSLATNPAYLLRVQTAKPDRYGSGTGFGTATDDYDDADY</sequence>
<dbReference type="AlphaFoldDB" id="A0A317XUH4"/>
<reference evidence="10 11" key="1">
    <citation type="journal article" date="2018" name="Mol. Biol. Evol.">
        <title>Broad Genomic Sampling Reveals a Smut Pathogenic Ancestry of the Fungal Clade Ustilaginomycotina.</title>
        <authorList>
            <person name="Kijpornyongpan T."/>
            <person name="Mondo S.J."/>
            <person name="Barry K."/>
            <person name="Sandor L."/>
            <person name="Lee J."/>
            <person name="Lipzen A."/>
            <person name="Pangilinan J."/>
            <person name="LaButti K."/>
            <person name="Hainaut M."/>
            <person name="Henrissat B."/>
            <person name="Grigoriev I.V."/>
            <person name="Spatafora J.W."/>
            <person name="Aime M.C."/>
        </authorList>
    </citation>
    <scope>NUCLEOTIDE SEQUENCE [LARGE SCALE GENOMIC DNA]</scope>
    <source>
        <strain evidence="10 11">MCA 3645</strain>
    </source>
</reference>
<evidence type="ECO:0000256" key="2">
    <source>
        <dbReference type="ARBA" id="ARBA00004496"/>
    </source>
</evidence>
<evidence type="ECO:0000256" key="4">
    <source>
        <dbReference type="ARBA" id="ARBA00014878"/>
    </source>
</evidence>
<feature type="region of interest" description="Disordered" evidence="8">
    <location>
        <begin position="46"/>
        <end position="79"/>
    </location>
</feature>
<dbReference type="PANTHER" id="PTHR10758:SF1">
    <property type="entry name" value="COP9 SIGNALOSOME COMPLEX SUBUNIT 3"/>
    <property type="match status" value="1"/>
</dbReference>
<dbReference type="InterPro" id="IPR055089">
    <property type="entry name" value="COP9_N"/>
</dbReference>
<accession>A0A317XUH4</accession>
<evidence type="ECO:0000259" key="9">
    <source>
        <dbReference type="PROSITE" id="PS50250"/>
    </source>
</evidence>
<evidence type="ECO:0000256" key="8">
    <source>
        <dbReference type="SAM" id="MobiDB-lite"/>
    </source>
</evidence>
<keyword evidence="6" id="KW-0736">Signalosome</keyword>
<dbReference type="Proteomes" id="UP000246740">
    <property type="component" value="Unassembled WGS sequence"/>
</dbReference>
<dbReference type="PANTHER" id="PTHR10758">
    <property type="entry name" value="26S PROTEASOME NON-ATPASE REGULATORY SUBUNIT 3/COP9 SIGNALOSOME COMPLEX SUBUNIT 3"/>
    <property type="match status" value="1"/>
</dbReference>
<evidence type="ECO:0000313" key="11">
    <source>
        <dbReference type="Proteomes" id="UP000246740"/>
    </source>
</evidence>
<evidence type="ECO:0000256" key="3">
    <source>
        <dbReference type="ARBA" id="ARBA00007084"/>
    </source>
</evidence>
<dbReference type="GO" id="GO:0005737">
    <property type="term" value="C:cytoplasm"/>
    <property type="evidence" value="ECO:0007669"/>
    <property type="project" value="UniProtKB-SubCell"/>
</dbReference>
<dbReference type="EMBL" id="KZ819191">
    <property type="protein sequence ID" value="PWZ00961.1"/>
    <property type="molecule type" value="Genomic_DNA"/>
</dbReference>
<dbReference type="STRING" id="1882483.A0A317XUH4"/>
<dbReference type="GO" id="GO:0006511">
    <property type="term" value="P:ubiquitin-dependent protein catabolic process"/>
    <property type="evidence" value="ECO:0007669"/>
    <property type="project" value="TreeGrafter"/>
</dbReference>
<dbReference type="Pfam" id="PF22788">
    <property type="entry name" value="COP9_hel_rpt"/>
    <property type="match status" value="1"/>
</dbReference>
<evidence type="ECO:0000256" key="7">
    <source>
        <dbReference type="ARBA" id="ARBA00023242"/>
    </source>
</evidence>
<organism evidence="10 11">
    <name type="scientific">Testicularia cyperi</name>
    <dbReference type="NCBI Taxonomy" id="1882483"/>
    <lineage>
        <taxon>Eukaryota</taxon>
        <taxon>Fungi</taxon>
        <taxon>Dikarya</taxon>
        <taxon>Basidiomycota</taxon>
        <taxon>Ustilaginomycotina</taxon>
        <taxon>Ustilaginomycetes</taxon>
        <taxon>Ustilaginales</taxon>
        <taxon>Anthracoideaceae</taxon>
        <taxon>Testicularia</taxon>
    </lineage>
</organism>
<keyword evidence="11" id="KW-1185">Reference proteome</keyword>
<dbReference type="GO" id="GO:0008180">
    <property type="term" value="C:COP9 signalosome"/>
    <property type="evidence" value="ECO:0007669"/>
    <property type="project" value="UniProtKB-KW"/>
</dbReference>
<comment type="similarity">
    <text evidence="3">Belongs to the CSN3 family.</text>
</comment>
<dbReference type="InterPro" id="IPR000717">
    <property type="entry name" value="PCI_dom"/>
</dbReference>
<feature type="domain" description="PCI" evidence="9">
    <location>
        <begin position="246"/>
        <end position="420"/>
    </location>
</feature>
<dbReference type="PROSITE" id="PS50250">
    <property type="entry name" value="PCI"/>
    <property type="match status" value="1"/>
</dbReference>
<name>A0A317XUH4_9BASI</name>
<keyword evidence="5" id="KW-0963">Cytoplasm</keyword>
<evidence type="ECO:0000256" key="6">
    <source>
        <dbReference type="ARBA" id="ARBA00022790"/>
    </source>
</evidence>
<protein>
    <recommendedName>
        <fullName evidence="4">COP9 signalosome complex subunit 3</fullName>
    </recommendedName>
</protein>
<gene>
    <name evidence="10" type="ORF">BCV70DRAFT_199326</name>
</gene>
<feature type="compositionally biased region" description="Low complexity" evidence="8">
    <location>
        <begin position="59"/>
        <end position="73"/>
    </location>
</feature>
<dbReference type="OrthoDB" id="29061at2759"/>
<keyword evidence="7" id="KW-0539">Nucleus</keyword>
<evidence type="ECO:0000256" key="1">
    <source>
        <dbReference type="ARBA" id="ARBA00004123"/>
    </source>
</evidence>
<evidence type="ECO:0000313" key="10">
    <source>
        <dbReference type="EMBL" id="PWZ00961.1"/>
    </source>
</evidence>